<proteinExistence type="predicted"/>
<dbReference type="Proteomes" id="UP000826725">
    <property type="component" value="Chromosome"/>
</dbReference>
<dbReference type="Pfam" id="PF13561">
    <property type="entry name" value="adh_short_C2"/>
    <property type="match status" value="1"/>
</dbReference>
<protein>
    <submittedName>
        <fullName evidence="1">Gluconate 5-dehydrogenase</fullName>
    </submittedName>
</protein>
<dbReference type="RefSeq" id="WP_228856770.1">
    <property type="nucleotide sequence ID" value="NZ_AP024086.1"/>
</dbReference>
<dbReference type="AlphaFoldDB" id="A0A8D5JNY5"/>
<dbReference type="GO" id="GO:0016616">
    <property type="term" value="F:oxidoreductase activity, acting on the CH-OH group of donors, NAD or NADP as acceptor"/>
    <property type="evidence" value="ECO:0007669"/>
    <property type="project" value="TreeGrafter"/>
</dbReference>
<sequence length="266" mass="29342">MRTVNELMNLEGRKALITGATGCIGSVISDTLGELGCELILVDRPGSDFEKLKTRLKKSWNSTVFQRECDLESEKQPGDLLEWLRNRFEKIDILINNAAFVGESSLGGWVTAFEEQSVNTWRRALEVNLTAVFELVQGCSPLMHTGHGSVINISSIYGMLGPDFTLYDNTAMGNPAAYAASKGGLLQLTRWLSTALAPEIRVNAISPGGVFRNQPEEFVRRYEKRTPLARMATEEDFKGAIAYLASDLSSYCTGHNLVVDGGWAIW</sequence>
<dbReference type="InterPro" id="IPR002347">
    <property type="entry name" value="SDR_fam"/>
</dbReference>
<dbReference type="PANTHER" id="PTHR42760:SF40">
    <property type="entry name" value="3-OXOACYL-[ACYL-CARRIER-PROTEIN] REDUCTASE, CHLOROPLASTIC"/>
    <property type="match status" value="1"/>
</dbReference>
<dbReference type="EMBL" id="AP024086">
    <property type="protein sequence ID" value="BCL60665.1"/>
    <property type="molecule type" value="Genomic_DNA"/>
</dbReference>
<dbReference type="GO" id="GO:0030497">
    <property type="term" value="P:fatty acid elongation"/>
    <property type="evidence" value="ECO:0007669"/>
    <property type="project" value="TreeGrafter"/>
</dbReference>
<dbReference type="PANTHER" id="PTHR42760">
    <property type="entry name" value="SHORT-CHAIN DEHYDROGENASES/REDUCTASES FAMILY MEMBER"/>
    <property type="match status" value="1"/>
</dbReference>
<evidence type="ECO:0000313" key="1">
    <source>
        <dbReference type="EMBL" id="BCL60665.1"/>
    </source>
</evidence>
<organism evidence="1 2">
    <name type="scientific">Desulfomarina profundi</name>
    <dbReference type="NCBI Taxonomy" id="2772557"/>
    <lineage>
        <taxon>Bacteria</taxon>
        <taxon>Pseudomonadati</taxon>
        <taxon>Thermodesulfobacteriota</taxon>
        <taxon>Desulfobulbia</taxon>
        <taxon>Desulfobulbales</taxon>
        <taxon>Desulfobulbaceae</taxon>
        <taxon>Desulfomarina</taxon>
    </lineage>
</organism>
<evidence type="ECO:0000313" key="2">
    <source>
        <dbReference type="Proteomes" id="UP000826725"/>
    </source>
</evidence>
<accession>A0A8D5JNY5</accession>
<keyword evidence="2" id="KW-1185">Reference proteome</keyword>
<dbReference type="KEGG" id="dbk:DGMP_13580"/>
<name>A0A8D5JNY5_9BACT</name>
<gene>
    <name evidence="1" type="ORF">DGMP_13580</name>
</gene>
<reference evidence="1" key="1">
    <citation type="submission" date="2020-09" db="EMBL/GenBank/DDBJ databases">
        <title>Desulfogranum mesoprofundum gen. nov., sp. nov., a novel mesophilic, sulfate-reducing chemolithoautotroph isolated from a deep-sea hydrothermal vent chimney in the Suiyo Seamount.</title>
        <authorList>
            <person name="Hashimoto Y."/>
            <person name="Nakagawa S."/>
        </authorList>
    </citation>
    <scope>NUCLEOTIDE SEQUENCE</scope>
    <source>
        <strain evidence="1">KT2</strain>
    </source>
</reference>